<dbReference type="RefSeq" id="WP_307351899.1">
    <property type="nucleotide sequence ID" value="NZ_JAUSVS010000009.1"/>
</dbReference>
<sequence length="60" mass="6827">MSKAPPIPPEQRSFRGQRPTIAHDHQHAQDGNAGQNLREQGRHGNLRQNVSDVQHKVQDR</sequence>
<feature type="region of interest" description="Disordered" evidence="1">
    <location>
        <begin position="1"/>
        <end position="60"/>
    </location>
</feature>
<protein>
    <submittedName>
        <fullName evidence="2">Uncharacterized protein</fullName>
    </submittedName>
</protein>
<accession>A0ABU0IVM6</accession>
<gene>
    <name evidence="2" type="ORF">QO010_003868</name>
</gene>
<proteinExistence type="predicted"/>
<evidence type="ECO:0000313" key="3">
    <source>
        <dbReference type="Proteomes" id="UP001228905"/>
    </source>
</evidence>
<reference evidence="2 3" key="1">
    <citation type="submission" date="2023-07" db="EMBL/GenBank/DDBJ databases">
        <title>Genomic Encyclopedia of Type Strains, Phase IV (KMG-IV): sequencing the most valuable type-strain genomes for metagenomic binning, comparative biology and taxonomic classification.</title>
        <authorList>
            <person name="Goeker M."/>
        </authorList>
    </citation>
    <scope>NUCLEOTIDE SEQUENCE [LARGE SCALE GENOMIC DNA]</scope>
    <source>
        <strain evidence="2 3">DSM 18695</strain>
    </source>
</reference>
<comment type="caution">
    <text evidence="2">The sequence shown here is derived from an EMBL/GenBank/DDBJ whole genome shotgun (WGS) entry which is preliminary data.</text>
</comment>
<evidence type="ECO:0000256" key="1">
    <source>
        <dbReference type="SAM" id="MobiDB-lite"/>
    </source>
</evidence>
<organism evidence="2 3">
    <name type="scientific">Caulobacter ginsengisoli</name>
    <dbReference type="NCBI Taxonomy" id="400775"/>
    <lineage>
        <taxon>Bacteria</taxon>
        <taxon>Pseudomonadati</taxon>
        <taxon>Pseudomonadota</taxon>
        <taxon>Alphaproteobacteria</taxon>
        <taxon>Caulobacterales</taxon>
        <taxon>Caulobacteraceae</taxon>
        <taxon>Caulobacter</taxon>
    </lineage>
</organism>
<dbReference type="Proteomes" id="UP001228905">
    <property type="component" value="Unassembled WGS sequence"/>
</dbReference>
<dbReference type="EMBL" id="JAUSVS010000009">
    <property type="protein sequence ID" value="MDQ0466075.1"/>
    <property type="molecule type" value="Genomic_DNA"/>
</dbReference>
<keyword evidence="3" id="KW-1185">Reference proteome</keyword>
<name>A0ABU0IVM6_9CAUL</name>
<evidence type="ECO:0000313" key="2">
    <source>
        <dbReference type="EMBL" id="MDQ0466075.1"/>
    </source>
</evidence>